<dbReference type="PANTHER" id="PTHR34504:SF4">
    <property type="entry name" value="ANTITOXIN HICB"/>
    <property type="match status" value="1"/>
</dbReference>
<dbReference type="Proteomes" id="UP001058124">
    <property type="component" value="Unassembled WGS sequence"/>
</dbReference>
<dbReference type="Gene3D" id="1.10.260.40">
    <property type="entry name" value="lambda repressor-like DNA-binding domains"/>
    <property type="match status" value="1"/>
</dbReference>
<dbReference type="RefSeq" id="WP_027275030.1">
    <property type="nucleotide sequence ID" value="NZ_BRLH01000009.1"/>
</dbReference>
<dbReference type="CDD" id="cd00093">
    <property type="entry name" value="HTH_XRE"/>
    <property type="match status" value="1"/>
</dbReference>
<dbReference type="Pfam" id="PF15919">
    <property type="entry name" value="HicB_lk_antitox"/>
    <property type="match status" value="1"/>
</dbReference>
<dbReference type="InterPro" id="IPR001387">
    <property type="entry name" value="Cro/C1-type_HTH"/>
</dbReference>
<dbReference type="PROSITE" id="PS50943">
    <property type="entry name" value="HTH_CROC1"/>
    <property type="match status" value="1"/>
</dbReference>
<accession>A0AAV5N770</accession>
<dbReference type="AlphaFoldDB" id="A0AAV5N770"/>
<dbReference type="SUPFAM" id="SSF143100">
    <property type="entry name" value="TTHA1013/TTHA0281-like"/>
    <property type="match status" value="1"/>
</dbReference>
<dbReference type="InterPro" id="IPR031807">
    <property type="entry name" value="HicB-like"/>
</dbReference>
<dbReference type="GO" id="GO:0003677">
    <property type="term" value="F:DNA binding"/>
    <property type="evidence" value="ECO:0007669"/>
    <property type="project" value="InterPro"/>
</dbReference>
<dbReference type="InterPro" id="IPR051404">
    <property type="entry name" value="TA_system_antitoxin"/>
</dbReference>
<keyword evidence="3" id="KW-1185">Reference proteome</keyword>
<gene>
    <name evidence="2" type="primary">ydcQ</name>
    <name evidence="2" type="ORF">SOASR030_30260</name>
</gene>
<evidence type="ECO:0000259" key="1">
    <source>
        <dbReference type="PROSITE" id="PS50943"/>
    </source>
</evidence>
<organism evidence="2 3">
    <name type="scientific">Leminorella grimontii</name>
    <dbReference type="NCBI Taxonomy" id="82981"/>
    <lineage>
        <taxon>Bacteria</taxon>
        <taxon>Pseudomonadati</taxon>
        <taxon>Pseudomonadota</taxon>
        <taxon>Gammaproteobacteria</taxon>
        <taxon>Enterobacterales</taxon>
        <taxon>Budviciaceae</taxon>
        <taxon>Leminorella</taxon>
    </lineage>
</organism>
<protein>
    <submittedName>
        <fullName evidence="2">Antitoxin</fullName>
    </submittedName>
</protein>
<evidence type="ECO:0000313" key="3">
    <source>
        <dbReference type="Proteomes" id="UP001058124"/>
    </source>
</evidence>
<dbReference type="SUPFAM" id="SSF47413">
    <property type="entry name" value="lambda repressor-like DNA-binding domains"/>
    <property type="match status" value="1"/>
</dbReference>
<comment type="caution">
    <text evidence="2">The sequence shown here is derived from an EMBL/GenBank/DDBJ whole genome shotgun (WGS) entry which is preliminary data.</text>
</comment>
<dbReference type="InterPro" id="IPR010982">
    <property type="entry name" value="Lambda_DNA-bd_dom_sf"/>
</dbReference>
<dbReference type="PANTHER" id="PTHR34504">
    <property type="entry name" value="ANTITOXIN HICB"/>
    <property type="match status" value="1"/>
</dbReference>
<proteinExistence type="predicted"/>
<dbReference type="InterPro" id="IPR035069">
    <property type="entry name" value="TTHA1013/TTHA0281-like"/>
</dbReference>
<dbReference type="EMBL" id="BRLH01000009">
    <property type="protein sequence ID" value="GKX56914.1"/>
    <property type="molecule type" value="Genomic_DNA"/>
</dbReference>
<sequence length="137" mass="15522">MRYRVDIERDGSNYMVSFPDIPEALTCGDSREEALEMAHDALIVAFDFYFEDERPVPMPTPIEDDDEWVDVPAGVAIKVLLLNAMLESGMSQAELARRMNTRPQEMQRIVNLNHATKIDTIEKALLALGKRLEVSIV</sequence>
<name>A0AAV5N770_9GAMM</name>
<reference evidence="2" key="1">
    <citation type="submission" date="2022-06" db="EMBL/GenBank/DDBJ databases">
        <title>Draft genome sequences of Leminorella grimontii str. JCM5902.</title>
        <authorList>
            <person name="Wakabayashi Y."/>
            <person name="Kojima K."/>
        </authorList>
    </citation>
    <scope>NUCLEOTIDE SEQUENCE</scope>
    <source>
        <strain evidence="2">JCM 5902</strain>
    </source>
</reference>
<dbReference type="SMART" id="SM00530">
    <property type="entry name" value="HTH_XRE"/>
    <property type="match status" value="1"/>
</dbReference>
<evidence type="ECO:0000313" key="2">
    <source>
        <dbReference type="EMBL" id="GKX56914.1"/>
    </source>
</evidence>
<dbReference type="Gene3D" id="3.30.160.250">
    <property type="match status" value="1"/>
</dbReference>
<feature type="domain" description="HTH cro/C1-type" evidence="1">
    <location>
        <begin position="81"/>
        <end position="135"/>
    </location>
</feature>